<keyword evidence="1" id="KW-1133">Transmembrane helix</keyword>
<keyword evidence="1" id="KW-0472">Membrane</keyword>
<sequence>MLRFTLITTAIVIFQLIIFYYLSPMFNLKYYDAVFLFGTLTTALSIFSLVKVTCMKKEQIIVHLLLLGEQWAMKI</sequence>
<name>A0ABR9QNH4_9BACI</name>
<evidence type="ECO:0000256" key="1">
    <source>
        <dbReference type="SAM" id="Phobius"/>
    </source>
</evidence>
<reference evidence="2 3" key="1">
    <citation type="submission" date="2020-10" db="EMBL/GenBank/DDBJ databases">
        <title>Bacillus sp. HD4P25, an endophyte from a halophyte.</title>
        <authorList>
            <person name="Sun J.-Q."/>
        </authorList>
    </citation>
    <scope>NUCLEOTIDE SEQUENCE [LARGE SCALE GENOMIC DNA]</scope>
    <source>
        <strain evidence="2 3">YIM 93174</strain>
    </source>
</reference>
<organism evidence="2 3">
    <name type="scientific">Litchfieldia luteola</name>
    <dbReference type="NCBI Taxonomy" id="682179"/>
    <lineage>
        <taxon>Bacteria</taxon>
        <taxon>Bacillati</taxon>
        <taxon>Bacillota</taxon>
        <taxon>Bacilli</taxon>
        <taxon>Bacillales</taxon>
        <taxon>Bacillaceae</taxon>
        <taxon>Litchfieldia</taxon>
    </lineage>
</organism>
<evidence type="ECO:0000313" key="3">
    <source>
        <dbReference type="Proteomes" id="UP001516662"/>
    </source>
</evidence>
<proteinExistence type="predicted"/>
<gene>
    <name evidence="2" type="ORF">IMZ08_18620</name>
</gene>
<evidence type="ECO:0000313" key="2">
    <source>
        <dbReference type="EMBL" id="MBE4910055.1"/>
    </source>
</evidence>
<keyword evidence="1" id="KW-0812">Transmembrane</keyword>
<dbReference type="RefSeq" id="WP_193539237.1">
    <property type="nucleotide sequence ID" value="NZ_JAGGKM010000003.1"/>
</dbReference>
<comment type="caution">
    <text evidence="2">The sequence shown here is derived from an EMBL/GenBank/DDBJ whole genome shotgun (WGS) entry which is preliminary data.</text>
</comment>
<protein>
    <recommendedName>
        <fullName evidence="4">ATP synthase F0 subunit 8</fullName>
    </recommendedName>
</protein>
<dbReference type="EMBL" id="JADCLJ010000024">
    <property type="protein sequence ID" value="MBE4910055.1"/>
    <property type="molecule type" value="Genomic_DNA"/>
</dbReference>
<keyword evidence="3" id="KW-1185">Reference proteome</keyword>
<feature type="transmembrane region" description="Helical" evidence="1">
    <location>
        <begin position="6"/>
        <end position="23"/>
    </location>
</feature>
<dbReference type="Proteomes" id="UP001516662">
    <property type="component" value="Unassembled WGS sequence"/>
</dbReference>
<feature type="transmembrane region" description="Helical" evidence="1">
    <location>
        <begin position="30"/>
        <end position="50"/>
    </location>
</feature>
<accession>A0ABR9QNH4</accession>
<evidence type="ECO:0008006" key="4">
    <source>
        <dbReference type="Google" id="ProtNLM"/>
    </source>
</evidence>